<proteinExistence type="predicted"/>
<reference evidence="1" key="1">
    <citation type="submission" date="2014-09" db="EMBL/GenBank/DDBJ databases">
        <authorList>
            <person name="Magalhaes I.L.F."/>
            <person name="Oliveira U."/>
            <person name="Santos F.R."/>
            <person name="Vidigal T.H.D.A."/>
            <person name="Brescovit A.D."/>
            <person name="Santos A.J."/>
        </authorList>
    </citation>
    <scope>NUCLEOTIDE SEQUENCE</scope>
    <source>
        <tissue evidence="1">Shoot tissue taken approximately 20 cm above the soil surface</tissue>
    </source>
</reference>
<reference evidence="1" key="2">
    <citation type="journal article" date="2015" name="Data Brief">
        <title>Shoot transcriptome of the giant reed, Arundo donax.</title>
        <authorList>
            <person name="Barrero R.A."/>
            <person name="Guerrero F.D."/>
            <person name="Moolhuijzen P."/>
            <person name="Goolsby J.A."/>
            <person name="Tidwell J."/>
            <person name="Bellgard S.E."/>
            <person name="Bellgard M.I."/>
        </authorList>
    </citation>
    <scope>NUCLEOTIDE SEQUENCE</scope>
    <source>
        <tissue evidence="1">Shoot tissue taken approximately 20 cm above the soil surface</tissue>
    </source>
</reference>
<evidence type="ECO:0000313" key="1">
    <source>
        <dbReference type="EMBL" id="JAD77370.1"/>
    </source>
</evidence>
<dbReference type="EMBL" id="GBRH01220525">
    <property type="protein sequence ID" value="JAD77370.1"/>
    <property type="molecule type" value="Transcribed_RNA"/>
</dbReference>
<organism evidence="1">
    <name type="scientific">Arundo donax</name>
    <name type="common">Giant reed</name>
    <name type="synonym">Donax arundinaceus</name>
    <dbReference type="NCBI Taxonomy" id="35708"/>
    <lineage>
        <taxon>Eukaryota</taxon>
        <taxon>Viridiplantae</taxon>
        <taxon>Streptophyta</taxon>
        <taxon>Embryophyta</taxon>
        <taxon>Tracheophyta</taxon>
        <taxon>Spermatophyta</taxon>
        <taxon>Magnoliopsida</taxon>
        <taxon>Liliopsida</taxon>
        <taxon>Poales</taxon>
        <taxon>Poaceae</taxon>
        <taxon>PACMAD clade</taxon>
        <taxon>Arundinoideae</taxon>
        <taxon>Arundineae</taxon>
        <taxon>Arundo</taxon>
    </lineage>
</organism>
<dbReference type="AlphaFoldDB" id="A0A0A9CVF2"/>
<accession>A0A0A9CVF2</accession>
<sequence>MSLHKTKSFRSYKQFQFPHVTIQFFRLELYQLFCIISSCQNF</sequence>
<protein>
    <submittedName>
        <fullName evidence="1">Uncharacterized protein</fullName>
    </submittedName>
</protein>
<name>A0A0A9CVF2_ARUDO</name>